<proteinExistence type="predicted"/>
<evidence type="ECO:0000313" key="2">
    <source>
        <dbReference type="Proteomes" id="UP000887013"/>
    </source>
</evidence>
<dbReference type="Proteomes" id="UP000887013">
    <property type="component" value="Unassembled WGS sequence"/>
</dbReference>
<dbReference type="EMBL" id="BMAW01058244">
    <property type="protein sequence ID" value="GFT15227.1"/>
    <property type="molecule type" value="Genomic_DNA"/>
</dbReference>
<keyword evidence="2" id="KW-1185">Reference proteome</keyword>
<comment type="caution">
    <text evidence="1">The sequence shown here is derived from an EMBL/GenBank/DDBJ whole genome shotgun (WGS) entry which is preliminary data.</text>
</comment>
<organism evidence="1 2">
    <name type="scientific">Nephila pilipes</name>
    <name type="common">Giant wood spider</name>
    <name type="synonym">Nephila maculata</name>
    <dbReference type="NCBI Taxonomy" id="299642"/>
    <lineage>
        <taxon>Eukaryota</taxon>
        <taxon>Metazoa</taxon>
        <taxon>Ecdysozoa</taxon>
        <taxon>Arthropoda</taxon>
        <taxon>Chelicerata</taxon>
        <taxon>Arachnida</taxon>
        <taxon>Araneae</taxon>
        <taxon>Araneomorphae</taxon>
        <taxon>Entelegynae</taxon>
        <taxon>Araneoidea</taxon>
        <taxon>Nephilidae</taxon>
        <taxon>Nephila</taxon>
    </lineage>
</organism>
<sequence length="68" mass="7797">MTGHSIKPYILEDISAPKTIFRSLIGGGNSASYIRKGGKMGWDWSVAFKWNKLVPPRKHICFYVWLEL</sequence>
<accession>A0A8X6NIM2</accession>
<protein>
    <submittedName>
        <fullName evidence="1">Uncharacterized protein</fullName>
    </submittedName>
</protein>
<gene>
    <name evidence="1" type="ORF">NPIL_72301</name>
</gene>
<dbReference type="AlphaFoldDB" id="A0A8X6NIM2"/>
<evidence type="ECO:0000313" key="1">
    <source>
        <dbReference type="EMBL" id="GFT15227.1"/>
    </source>
</evidence>
<reference evidence="1" key="1">
    <citation type="submission" date="2020-08" db="EMBL/GenBank/DDBJ databases">
        <title>Multicomponent nature underlies the extraordinary mechanical properties of spider dragline silk.</title>
        <authorList>
            <person name="Kono N."/>
            <person name="Nakamura H."/>
            <person name="Mori M."/>
            <person name="Yoshida Y."/>
            <person name="Ohtoshi R."/>
            <person name="Malay A.D."/>
            <person name="Moran D.A.P."/>
            <person name="Tomita M."/>
            <person name="Numata K."/>
            <person name="Arakawa K."/>
        </authorList>
    </citation>
    <scope>NUCLEOTIDE SEQUENCE</scope>
</reference>
<name>A0A8X6NIM2_NEPPI</name>